<comment type="subcellular location">
    <subcellularLocation>
        <location evidence="1">Membrane</location>
        <topology evidence="1">Single-pass membrane protein</topology>
    </subcellularLocation>
</comment>
<feature type="domain" description="Translocation and assembly module TamB C-terminal" evidence="6">
    <location>
        <begin position="1011"/>
        <end position="1358"/>
    </location>
</feature>
<feature type="chain" id="PRO_5015321857" description="Translocation and assembly module TamB C-terminal domain-containing protein" evidence="5">
    <location>
        <begin position="23"/>
        <end position="1358"/>
    </location>
</feature>
<evidence type="ECO:0000256" key="4">
    <source>
        <dbReference type="ARBA" id="ARBA00023136"/>
    </source>
</evidence>
<reference evidence="8" key="1">
    <citation type="submission" date="2018-03" db="EMBL/GenBank/DDBJ databases">
        <authorList>
            <person name="Rodrigo-Torres L."/>
            <person name="Arahal R. D."/>
            <person name="Lucena T."/>
        </authorList>
    </citation>
    <scope>NUCLEOTIDE SEQUENCE [LARGE SCALE GENOMIC DNA]</scope>
    <source>
        <strain evidence="8">CECT 8871</strain>
    </source>
</reference>
<dbReference type="GO" id="GO:0005886">
    <property type="term" value="C:plasma membrane"/>
    <property type="evidence" value="ECO:0007669"/>
    <property type="project" value="InterPro"/>
</dbReference>
<proteinExistence type="predicted"/>
<dbReference type="EMBL" id="OMOJ01000002">
    <property type="protein sequence ID" value="SPF79609.1"/>
    <property type="molecule type" value="Genomic_DNA"/>
</dbReference>
<keyword evidence="8" id="KW-1185">Reference proteome</keyword>
<feature type="signal peptide" evidence="5">
    <location>
        <begin position="1"/>
        <end position="22"/>
    </location>
</feature>
<organism evidence="7 8">
    <name type="scientific">Pseudoprimorskyibacter insulae</name>
    <dbReference type="NCBI Taxonomy" id="1695997"/>
    <lineage>
        <taxon>Bacteria</taxon>
        <taxon>Pseudomonadati</taxon>
        <taxon>Pseudomonadota</taxon>
        <taxon>Alphaproteobacteria</taxon>
        <taxon>Rhodobacterales</taxon>
        <taxon>Paracoccaceae</taxon>
        <taxon>Pseudoprimorskyibacter</taxon>
    </lineage>
</organism>
<protein>
    <recommendedName>
        <fullName evidence="6">Translocation and assembly module TamB C-terminal domain-containing protein</fullName>
    </recommendedName>
</protein>
<gene>
    <name evidence="7" type="ORF">PRI8871_01406</name>
</gene>
<evidence type="ECO:0000256" key="5">
    <source>
        <dbReference type="SAM" id="SignalP"/>
    </source>
</evidence>
<dbReference type="OrthoDB" id="7784409at2"/>
<evidence type="ECO:0000313" key="7">
    <source>
        <dbReference type="EMBL" id="SPF79609.1"/>
    </source>
</evidence>
<name>A0A2R8AUR6_9RHOB</name>
<keyword evidence="3" id="KW-1133">Transmembrane helix</keyword>
<keyword evidence="2" id="KW-0812">Transmembrane</keyword>
<accession>A0A2R8AUR6</accession>
<keyword evidence="5" id="KW-0732">Signal</keyword>
<evidence type="ECO:0000256" key="1">
    <source>
        <dbReference type="ARBA" id="ARBA00004167"/>
    </source>
</evidence>
<dbReference type="GO" id="GO:0009306">
    <property type="term" value="P:protein secretion"/>
    <property type="evidence" value="ECO:0007669"/>
    <property type="project" value="InterPro"/>
</dbReference>
<dbReference type="Proteomes" id="UP000244904">
    <property type="component" value="Unassembled WGS sequence"/>
</dbReference>
<evidence type="ECO:0000313" key="8">
    <source>
        <dbReference type="Proteomes" id="UP000244904"/>
    </source>
</evidence>
<dbReference type="InterPro" id="IPR007452">
    <property type="entry name" value="TamB_C"/>
</dbReference>
<dbReference type="Pfam" id="PF04357">
    <property type="entry name" value="TamB"/>
    <property type="match status" value="1"/>
</dbReference>
<evidence type="ECO:0000256" key="3">
    <source>
        <dbReference type="ARBA" id="ARBA00022989"/>
    </source>
</evidence>
<sequence length="1358" mass="138828">MRFLTVFLFVVGLVSMPLRAVAQDDAGFLVNLLQKSLSGAGREVRITGFEGALSSNATLKQLTVADDSGIWLTVNDVVLRWNRGALLRGRVEVSELSAAEILMPRMPTAQPAAPSPEAGSFSIPELPVAISVEKLSIGRAELGKSVLGQPAVLSLDGAALLEGQKADITLASSRVDGRMGRFDTRVAYDPDTRNLTVGLTFEEEADGIAAHALNIPGTPDLNLTVQGDAPIADFLAQIALETAGEPRLSGTVRAELTGAAQAITVDLSGALEPLLQPDQRPFFAGQSTIQARYSKAEDGRITVEDLALRSAQLDVTGAVRLDADRMPELVDVTGVIADAAGGPVRVPFAGKAEIGKASFDLSFDAGKGQGWTGSVIVDGLSAEQAQIDQVTLDGTGTIEPGHVTADLTYAATGAKLANPDLAVALGDAISGQVQLVQTKDAPFDIPSFVLIAAGSVLRGTASIADHESGVIVDLAANLQTDDLSRFSALSGQDLTGAATLDLSGQIVPITGAFDLSLTGQGDGLAVGQAQADALMAGTVDLAVDARRDGQGLALPRLDLRSDAVTLAANGTLATDQAQLNYALTLNDIADLIPEAQAGAGSADLTGKVTLGADNQLTGLETRGHIGNGDAPVRIALPDRTVTMRGADLTLLADAALQTLKLAVAANDISTAEAQLGEAAVTADIQYGQTDKGGLAFAKGPVEATLSGIQLLDAAVAQAIGPNATFKTDLTFESGAPLTLRDITGTARGLEVSGQADVPMGGDTPLRFDLRAALASLSQYSALAVSPLRGAADLRAVGTQSTDAGLAVQVTGALQDFTTGDAAVGQLMAGRTVISADLTLKDGVLRFDPAEASNANASVQVTGTPEALRFDARLRNVGLFAPDFPGAATATGTLTKTGNGYRAAADVTGPNGTAATVGAQFGGGAPIALTANGSAPLGFANPYIAPRRLSGVALFDLAVSGGFAPANVTGTVRTTGARLSAPSLAVALADLNATITLAGGSAQVAVTSGITPGGRMTVDGTVGLTGAMQADLTARLTDVIVRRADLLDARLEAGEIFVRGPLAGDAAITGQLNLAEAEIRVPNSTVTALGEIPDITHVGTPAGAAQTLARAGLSQTPSVSTGNGGSGVAYRLDVLLNAPGRIFVRGRGLDAELGGRLRIQGTTANILPNGQFNLIRGRLDLLTQRFELDEGSAQLVGSFDPTLRLVARTEKSETTISIIVSGQASAPAVSFQSSPELPEEEVLALLIFDKSLTNLSPFQALQLASAVATLAGKGGVGTLEKLRKGFGLDDLDVTTAEDGTAAVKAGKYISENVYSDVTVRADGKAELNLNLDLSRFVTAKVGQRSDGGSSVGVFFEKDY</sequence>
<keyword evidence="4" id="KW-0472">Membrane</keyword>
<evidence type="ECO:0000259" key="6">
    <source>
        <dbReference type="Pfam" id="PF04357"/>
    </source>
</evidence>
<evidence type="ECO:0000256" key="2">
    <source>
        <dbReference type="ARBA" id="ARBA00022692"/>
    </source>
</evidence>